<evidence type="ECO:0000256" key="2">
    <source>
        <dbReference type="ARBA" id="ARBA00022448"/>
    </source>
</evidence>
<sequence length="783" mass="85188">MPEAELERNGVVVRQQIASRLTLTIGRSDVSDLIVPTDWSECSRVQAQLWWHEGIWWLRDGTTERPSINGTFLLDGTSAGHGLALRAGPDLSFVIGRGPLAISVTLRGLSRGVHAPSPEVVGSVASGAPPSLSPEDDSHLIRIGRSPDCDVVLDDPSVSRLHVVLRPHVDGSATVEDWSRNGVFLNGLKASRLSRIQSGTTLHIGRARYVWQSGALLQANDFQHYDLHVRQLMLNGRLQDISLSINGGELVALVGGSGAGKSSLLTTMAGHNRSYHGLVAVAGEDLRRSINALRPQMGFVPQDDILHEELTVQEVLRFAARLRLPDQEAQEQAVERVLDVLEIGHRRLSRVRQLSGGQRKRVSIGMELVADPRLLFLDEPTSGLDPGLDRRMMRLLRQLADRGQTVVLVTHATANVALCDQVVFMARGGHLCFAGPPRQCLDHFEVGDDFAAVYEHLDGDDDRIQMWSEKFRSSPHGVLPSINPLGVGAPKPGSIRTPIVSFPDVSRFISQVRTLAHRELLITLRDRVTLGLNLFTGPFAILLLALAIQDRGVFIVPTGEITAESMPLAIKVVFLITCACLWSGISSQVTSVARERPIYERERGFDLIPAAYLSSKMLQMLLLGLAQAVMISLTVVLLFDLPGGLSIGDPCHGYGLSALLTILASGSLALLVSTLVRDQRQASSTSPLLLMPQLILSGVLFPIEQLAFLFPLVASRWSVKLFGAFSSLSSLSLDVEIPGLEPLDVSPYASTTGNVRESLGVLLTQWLCFGLLALISLSRRRGL</sequence>
<dbReference type="eggNOG" id="COG0842">
    <property type="taxonomic scope" value="Bacteria"/>
</dbReference>
<dbReference type="PANTHER" id="PTHR48041">
    <property type="entry name" value="ABC TRANSPORTER G FAMILY MEMBER 28"/>
    <property type="match status" value="1"/>
</dbReference>
<dbReference type="Pfam" id="PF00005">
    <property type="entry name" value="ABC_tran"/>
    <property type="match status" value="1"/>
</dbReference>
<evidence type="ECO:0000256" key="4">
    <source>
        <dbReference type="ARBA" id="ARBA00022741"/>
    </source>
</evidence>
<organism evidence="11 12">
    <name type="scientific">Cyanobium gracile (strain ATCC 27147 / PCC 6307)</name>
    <dbReference type="NCBI Taxonomy" id="292564"/>
    <lineage>
        <taxon>Bacteria</taxon>
        <taxon>Bacillati</taxon>
        <taxon>Cyanobacteriota</taxon>
        <taxon>Cyanophyceae</taxon>
        <taxon>Synechococcales</taxon>
        <taxon>Prochlorococcaceae</taxon>
        <taxon>Cyanobium</taxon>
    </lineage>
</organism>
<evidence type="ECO:0000313" key="12">
    <source>
        <dbReference type="Proteomes" id="UP000010388"/>
    </source>
</evidence>
<protein>
    <submittedName>
        <fullName evidence="11">ABC-type multidrug transport system, ATPase component</fullName>
    </submittedName>
</protein>
<dbReference type="eggNOG" id="COG1716">
    <property type="taxonomic scope" value="Bacteria"/>
</dbReference>
<feature type="domain" description="FHA" evidence="9">
    <location>
        <begin position="23"/>
        <end position="73"/>
    </location>
</feature>
<keyword evidence="4" id="KW-0547">Nucleotide-binding</keyword>
<feature type="domain" description="FHA" evidence="9">
    <location>
        <begin position="141"/>
        <end position="190"/>
    </location>
</feature>
<dbReference type="RefSeq" id="WP_015107926.1">
    <property type="nucleotide sequence ID" value="NC_019675.1"/>
</dbReference>
<evidence type="ECO:0000256" key="8">
    <source>
        <dbReference type="SAM" id="Phobius"/>
    </source>
</evidence>
<dbReference type="CDD" id="cd00060">
    <property type="entry name" value="FHA"/>
    <property type="match status" value="2"/>
</dbReference>
<feature type="transmembrane region" description="Helical" evidence="8">
    <location>
        <begin position="688"/>
        <end position="713"/>
    </location>
</feature>
<dbReference type="PROSITE" id="PS50006">
    <property type="entry name" value="FHA_DOMAIN"/>
    <property type="match status" value="2"/>
</dbReference>
<proteinExistence type="predicted"/>
<evidence type="ECO:0000313" key="11">
    <source>
        <dbReference type="EMBL" id="AFY27467.1"/>
    </source>
</evidence>
<dbReference type="SMART" id="SM00382">
    <property type="entry name" value="AAA"/>
    <property type="match status" value="1"/>
</dbReference>
<keyword evidence="3 8" id="KW-0812">Transmembrane</keyword>
<dbReference type="EMBL" id="CP003495">
    <property type="protein sequence ID" value="AFY27467.1"/>
    <property type="molecule type" value="Genomic_DNA"/>
</dbReference>
<dbReference type="AlphaFoldDB" id="K9P280"/>
<dbReference type="GO" id="GO:0016887">
    <property type="term" value="F:ATP hydrolysis activity"/>
    <property type="evidence" value="ECO:0007669"/>
    <property type="project" value="InterPro"/>
</dbReference>
<dbReference type="OrthoDB" id="151099at2"/>
<dbReference type="SMART" id="SM00240">
    <property type="entry name" value="FHA"/>
    <property type="match status" value="2"/>
</dbReference>
<dbReference type="InterPro" id="IPR050352">
    <property type="entry name" value="ABCG_transporters"/>
</dbReference>
<evidence type="ECO:0000259" key="9">
    <source>
        <dbReference type="PROSITE" id="PS50006"/>
    </source>
</evidence>
<evidence type="ECO:0000256" key="7">
    <source>
        <dbReference type="ARBA" id="ARBA00023136"/>
    </source>
</evidence>
<evidence type="ECO:0000256" key="6">
    <source>
        <dbReference type="ARBA" id="ARBA00022989"/>
    </source>
</evidence>
<dbReference type="InterPro" id="IPR003593">
    <property type="entry name" value="AAA+_ATPase"/>
</dbReference>
<dbReference type="Gene3D" id="3.40.50.300">
    <property type="entry name" value="P-loop containing nucleotide triphosphate hydrolases"/>
    <property type="match status" value="1"/>
</dbReference>
<keyword evidence="5" id="KW-0067">ATP-binding</keyword>
<dbReference type="Pfam" id="PF01061">
    <property type="entry name" value="ABC2_membrane"/>
    <property type="match status" value="1"/>
</dbReference>
<dbReference type="PATRIC" id="fig|292564.3.peg.243"/>
<dbReference type="KEGG" id="cgc:Cyagr_0266"/>
<evidence type="ECO:0000256" key="3">
    <source>
        <dbReference type="ARBA" id="ARBA00022692"/>
    </source>
</evidence>
<feature type="transmembrane region" description="Helical" evidence="8">
    <location>
        <begin position="528"/>
        <end position="548"/>
    </location>
</feature>
<dbReference type="PANTHER" id="PTHR48041:SF139">
    <property type="entry name" value="PROTEIN SCARLET"/>
    <property type="match status" value="1"/>
</dbReference>
<dbReference type="Pfam" id="PF00498">
    <property type="entry name" value="FHA"/>
    <property type="match status" value="2"/>
</dbReference>
<dbReference type="STRING" id="292564.Cyagr_0266"/>
<accession>K9P280</accession>
<feature type="transmembrane region" description="Helical" evidence="8">
    <location>
        <begin position="758"/>
        <end position="777"/>
    </location>
</feature>
<feature type="transmembrane region" description="Helical" evidence="8">
    <location>
        <begin position="654"/>
        <end position="676"/>
    </location>
</feature>
<evidence type="ECO:0000256" key="5">
    <source>
        <dbReference type="ARBA" id="ARBA00022840"/>
    </source>
</evidence>
<dbReference type="GO" id="GO:0140359">
    <property type="term" value="F:ABC-type transporter activity"/>
    <property type="evidence" value="ECO:0007669"/>
    <property type="project" value="InterPro"/>
</dbReference>
<dbReference type="InterPro" id="IPR003439">
    <property type="entry name" value="ABC_transporter-like_ATP-bd"/>
</dbReference>
<name>K9P280_CYAGP</name>
<dbReference type="InterPro" id="IPR027417">
    <property type="entry name" value="P-loop_NTPase"/>
</dbReference>
<keyword evidence="2" id="KW-0813">Transport</keyword>
<dbReference type="InterPro" id="IPR017871">
    <property type="entry name" value="ABC_transporter-like_CS"/>
</dbReference>
<keyword evidence="7 8" id="KW-0472">Membrane</keyword>
<dbReference type="SUPFAM" id="SSF49879">
    <property type="entry name" value="SMAD/FHA domain"/>
    <property type="match status" value="2"/>
</dbReference>
<dbReference type="Proteomes" id="UP000010388">
    <property type="component" value="Chromosome"/>
</dbReference>
<evidence type="ECO:0000256" key="1">
    <source>
        <dbReference type="ARBA" id="ARBA00004141"/>
    </source>
</evidence>
<dbReference type="Gene3D" id="2.60.200.20">
    <property type="match status" value="2"/>
</dbReference>
<keyword evidence="6 8" id="KW-1133">Transmembrane helix</keyword>
<dbReference type="InterPro" id="IPR008984">
    <property type="entry name" value="SMAD_FHA_dom_sf"/>
</dbReference>
<reference evidence="12" key="1">
    <citation type="journal article" date="2013" name="Proc. Natl. Acad. Sci. U.S.A.">
        <title>Improving the coverage of the cyanobacterial phylum using diversity-driven genome sequencing.</title>
        <authorList>
            <person name="Shih P.M."/>
            <person name="Wu D."/>
            <person name="Latifi A."/>
            <person name="Axen S.D."/>
            <person name="Fewer D.P."/>
            <person name="Talla E."/>
            <person name="Calteau A."/>
            <person name="Cai F."/>
            <person name="Tandeau de Marsac N."/>
            <person name="Rippka R."/>
            <person name="Herdman M."/>
            <person name="Sivonen K."/>
            <person name="Coursin T."/>
            <person name="Laurent T."/>
            <person name="Goodwin L."/>
            <person name="Nolan M."/>
            <person name="Davenport K.W."/>
            <person name="Han C.S."/>
            <person name="Rubin E.M."/>
            <person name="Eisen J.A."/>
            <person name="Woyke T."/>
            <person name="Gugger M."/>
            <person name="Kerfeld C.A."/>
        </authorList>
    </citation>
    <scope>NUCLEOTIDE SEQUENCE [LARGE SCALE GENOMIC DNA]</scope>
    <source>
        <strain evidence="12">ATCC 27147 / PCC 6307</strain>
    </source>
</reference>
<dbReference type="HOGENOM" id="CLU_012042_0_0_3"/>
<dbReference type="PROSITE" id="PS50893">
    <property type="entry name" value="ABC_TRANSPORTER_2"/>
    <property type="match status" value="1"/>
</dbReference>
<comment type="subcellular location">
    <subcellularLocation>
        <location evidence="1">Membrane</location>
        <topology evidence="1">Multi-pass membrane protein</topology>
    </subcellularLocation>
</comment>
<dbReference type="eggNOG" id="COG1131">
    <property type="taxonomic scope" value="Bacteria"/>
</dbReference>
<feature type="transmembrane region" description="Helical" evidence="8">
    <location>
        <begin position="620"/>
        <end position="639"/>
    </location>
</feature>
<gene>
    <name evidence="11" type="ordered locus">Cyagr_0266</name>
</gene>
<dbReference type="GO" id="GO:0016020">
    <property type="term" value="C:membrane"/>
    <property type="evidence" value="ECO:0007669"/>
    <property type="project" value="UniProtKB-SubCell"/>
</dbReference>
<dbReference type="PROSITE" id="PS00211">
    <property type="entry name" value="ABC_TRANSPORTER_1"/>
    <property type="match status" value="1"/>
</dbReference>
<dbReference type="InterPro" id="IPR000253">
    <property type="entry name" value="FHA_dom"/>
</dbReference>
<evidence type="ECO:0000259" key="10">
    <source>
        <dbReference type="PROSITE" id="PS50893"/>
    </source>
</evidence>
<dbReference type="GO" id="GO:0005524">
    <property type="term" value="F:ATP binding"/>
    <property type="evidence" value="ECO:0007669"/>
    <property type="project" value="UniProtKB-KW"/>
</dbReference>
<feature type="domain" description="ABC transporter" evidence="10">
    <location>
        <begin position="222"/>
        <end position="453"/>
    </location>
</feature>
<dbReference type="InterPro" id="IPR013525">
    <property type="entry name" value="ABC2_TM"/>
</dbReference>
<dbReference type="SUPFAM" id="SSF52540">
    <property type="entry name" value="P-loop containing nucleoside triphosphate hydrolases"/>
    <property type="match status" value="1"/>
</dbReference>